<sequence>MTIIFSLPCMSSTLFDSLRLSSMIYIFQDLFFILE</sequence>
<name>A0A6C0D188_9ZZZZ</name>
<evidence type="ECO:0000313" key="1">
    <source>
        <dbReference type="EMBL" id="QHT10223.1"/>
    </source>
</evidence>
<dbReference type="EMBL" id="MN739519">
    <property type="protein sequence ID" value="QHT10223.1"/>
    <property type="molecule type" value="Genomic_DNA"/>
</dbReference>
<protein>
    <submittedName>
        <fullName evidence="1">Uncharacterized protein</fullName>
    </submittedName>
</protein>
<accession>A0A6C0D188</accession>
<proteinExistence type="predicted"/>
<dbReference type="AlphaFoldDB" id="A0A6C0D188"/>
<reference evidence="1" key="1">
    <citation type="journal article" date="2020" name="Nature">
        <title>Giant virus diversity and host interactions through global metagenomics.</title>
        <authorList>
            <person name="Schulz F."/>
            <person name="Roux S."/>
            <person name="Paez-Espino D."/>
            <person name="Jungbluth S."/>
            <person name="Walsh D.A."/>
            <person name="Denef V.J."/>
            <person name="McMahon K.D."/>
            <person name="Konstantinidis K.T."/>
            <person name="Eloe-Fadrosh E.A."/>
            <person name="Kyrpides N.C."/>
            <person name="Woyke T."/>
        </authorList>
    </citation>
    <scope>NUCLEOTIDE SEQUENCE</scope>
    <source>
        <strain evidence="1">GVMAG-M-3300023174-104</strain>
    </source>
</reference>
<organism evidence="1">
    <name type="scientific">viral metagenome</name>
    <dbReference type="NCBI Taxonomy" id="1070528"/>
    <lineage>
        <taxon>unclassified sequences</taxon>
        <taxon>metagenomes</taxon>
        <taxon>organismal metagenomes</taxon>
    </lineage>
</organism>